<dbReference type="EMBL" id="KE161920">
    <property type="protein sequence ID" value="EPQ05931.1"/>
    <property type="molecule type" value="Genomic_DNA"/>
</dbReference>
<protein>
    <submittedName>
        <fullName evidence="2">Uncharacterized protein</fullName>
    </submittedName>
</protein>
<reference evidence="2 3" key="1">
    <citation type="journal article" date="2013" name="Nat. Commun.">
        <title>Genome analysis reveals insights into physiology and longevity of the Brandt's bat Myotis brandtii.</title>
        <authorList>
            <person name="Seim I."/>
            <person name="Fang X."/>
            <person name="Xiong Z."/>
            <person name="Lobanov A.V."/>
            <person name="Huang Z."/>
            <person name="Ma S."/>
            <person name="Feng Y."/>
            <person name="Turanov A.A."/>
            <person name="Zhu Y."/>
            <person name="Lenz T.L."/>
            <person name="Gerashchenko M.V."/>
            <person name="Fan D."/>
            <person name="Hee Yim S."/>
            <person name="Yao X."/>
            <person name="Jordan D."/>
            <person name="Xiong Y."/>
            <person name="Ma Y."/>
            <person name="Lyapunov A.N."/>
            <person name="Chen G."/>
            <person name="Kulakova O.I."/>
            <person name="Sun Y."/>
            <person name="Lee S.G."/>
            <person name="Bronson R.T."/>
            <person name="Moskalev A.A."/>
            <person name="Sunyaev S.R."/>
            <person name="Zhang G."/>
            <person name="Krogh A."/>
            <person name="Wang J."/>
            <person name="Gladyshev V.N."/>
        </authorList>
    </citation>
    <scope>NUCLEOTIDE SEQUENCE [LARGE SCALE GENOMIC DNA]</scope>
</reference>
<feature type="region of interest" description="Disordered" evidence="1">
    <location>
        <begin position="47"/>
        <end position="80"/>
    </location>
</feature>
<sequence>MKSVKASSLTSPIESDGRQPCGSERHNVIPWDLRCVPGVLRATLSGRGNLCRQHPAPQRPPPRATNSPQQQASRWAPSARTGRCCGGGTFGGGTCVRHFRFLLSEISRHREKRLSALASPRFRSGGR</sequence>
<accession>S7MP10</accession>
<evidence type="ECO:0000256" key="1">
    <source>
        <dbReference type="SAM" id="MobiDB-lite"/>
    </source>
</evidence>
<name>S7MP10_MYOBR</name>
<dbReference type="AlphaFoldDB" id="S7MP10"/>
<dbReference type="Proteomes" id="UP000052978">
    <property type="component" value="Unassembled WGS sequence"/>
</dbReference>
<organism evidence="2 3">
    <name type="scientific">Myotis brandtii</name>
    <name type="common">Brandt's bat</name>
    <dbReference type="NCBI Taxonomy" id="109478"/>
    <lineage>
        <taxon>Eukaryota</taxon>
        <taxon>Metazoa</taxon>
        <taxon>Chordata</taxon>
        <taxon>Craniata</taxon>
        <taxon>Vertebrata</taxon>
        <taxon>Euteleostomi</taxon>
        <taxon>Mammalia</taxon>
        <taxon>Eutheria</taxon>
        <taxon>Laurasiatheria</taxon>
        <taxon>Chiroptera</taxon>
        <taxon>Yangochiroptera</taxon>
        <taxon>Vespertilionidae</taxon>
        <taxon>Myotis</taxon>
    </lineage>
</organism>
<proteinExistence type="predicted"/>
<feature type="compositionally biased region" description="Polar residues" evidence="1">
    <location>
        <begin position="1"/>
        <end position="13"/>
    </location>
</feature>
<evidence type="ECO:0000313" key="3">
    <source>
        <dbReference type="Proteomes" id="UP000052978"/>
    </source>
</evidence>
<evidence type="ECO:0000313" key="2">
    <source>
        <dbReference type="EMBL" id="EPQ05931.1"/>
    </source>
</evidence>
<feature type="region of interest" description="Disordered" evidence="1">
    <location>
        <begin position="1"/>
        <end position="24"/>
    </location>
</feature>
<gene>
    <name evidence="2" type="ORF">D623_10026682</name>
</gene>
<keyword evidence="3" id="KW-1185">Reference proteome</keyword>